<dbReference type="GO" id="GO:0016740">
    <property type="term" value="F:transferase activity"/>
    <property type="evidence" value="ECO:0007669"/>
    <property type="project" value="UniProtKB-KW"/>
</dbReference>
<dbReference type="PROSITE" id="PS50404">
    <property type="entry name" value="GST_NTER"/>
    <property type="match status" value="1"/>
</dbReference>
<dbReference type="InterPro" id="IPR040079">
    <property type="entry name" value="Glutathione_S-Trfase"/>
</dbReference>
<protein>
    <submittedName>
        <fullName evidence="3">Glutathione S-transferase family protein</fullName>
    </submittedName>
</protein>
<sequence>MPNLIELHGALTGNCIRAAIALEEAGVPYGVKPVDLASGEQQGAQHRALNAFGKVPVLVEHRNEGAFVLTQSNAIMFFAAERSGHRLLSVDPVARARVYERFFYFLTDVIAVSHSAFRLEQMGMSTAIAAPINAAAMAALVASEQFLGETPYMAGRDFSLADISAFTIANACRDDIAWASHPALARWFESVAARPAVVRGLKAFS</sequence>
<comment type="caution">
    <text evidence="3">The sequence shown here is derived from an EMBL/GenBank/DDBJ whole genome shotgun (WGS) entry which is preliminary data.</text>
</comment>
<dbReference type="Proteomes" id="UP000234341">
    <property type="component" value="Unassembled WGS sequence"/>
</dbReference>
<dbReference type="SUPFAM" id="SSF52833">
    <property type="entry name" value="Thioredoxin-like"/>
    <property type="match status" value="1"/>
</dbReference>
<dbReference type="OrthoDB" id="9797500at2"/>
<dbReference type="AlphaFoldDB" id="A0A2N5C7J8"/>
<dbReference type="Gene3D" id="3.40.30.10">
    <property type="entry name" value="Glutaredoxin"/>
    <property type="match status" value="1"/>
</dbReference>
<dbReference type="SUPFAM" id="SSF47616">
    <property type="entry name" value="GST C-terminal domain-like"/>
    <property type="match status" value="1"/>
</dbReference>
<feature type="domain" description="GST C-terminal" evidence="2">
    <location>
        <begin position="91"/>
        <end position="205"/>
    </location>
</feature>
<dbReference type="SFLD" id="SFLDG00358">
    <property type="entry name" value="Main_(cytGST)"/>
    <property type="match status" value="1"/>
</dbReference>
<organism evidence="3 4">
    <name type="scientific">Cupriavidus pauculus</name>
    <dbReference type="NCBI Taxonomy" id="82633"/>
    <lineage>
        <taxon>Bacteria</taxon>
        <taxon>Pseudomonadati</taxon>
        <taxon>Pseudomonadota</taxon>
        <taxon>Betaproteobacteria</taxon>
        <taxon>Burkholderiales</taxon>
        <taxon>Burkholderiaceae</taxon>
        <taxon>Cupriavidus</taxon>
    </lineage>
</organism>
<dbReference type="InterPro" id="IPR010987">
    <property type="entry name" value="Glutathione-S-Trfase_C-like"/>
</dbReference>
<dbReference type="Gene3D" id="1.20.1050.10">
    <property type="match status" value="1"/>
</dbReference>
<proteinExistence type="predicted"/>
<evidence type="ECO:0000313" key="3">
    <source>
        <dbReference type="EMBL" id="PLP98160.1"/>
    </source>
</evidence>
<gene>
    <name evidence="3" type="ORF">CYJ10_23875</name>
</gene>
<dbReference type="EMBL" id="PJRP01000013">
    <property type="protein sequence ID" value="PLP98160.1"/>
    <property type="molecule type" value="Genomic_DNA"/>
</dbReference>
<dbReference type="InterPro" id="IPR036249">
    <property type="entry name" value="Thioredoxin-like_sf"/>
</dbReference>
<reference evidence="3 4" key="1">
    <citation type="submission" date="2017-12" db="EMBL/GenBank/DDBJ databases">
        <title>Genome sequence of the active heterotrophic nitrifier-denitrifier, Cupriavidus pauculus UM1.</title>
        <authorList>
            <person name="Putonti C."/>
            <person name="Castignetti D."/>
        </authorList>
    </citation>
    <scope>NUCLEOTIDE SEQUENCE [LARGE SCALE GENOMIC DNA]</scope>
    <source>
        <strain evidence="3 4">UM1</strain>
    </source>
</reference>
<dbReference type="InterPro" id="IPR004045">
    <property type="entry name" value="Glutathione_S-Trfase_N"/>
</dbReference>
<dbReference type="PANTHER" id="PTHR44051">
    <property type="entry name" value="GLUTATHIONE S-TRANSFERASE-RELATED"/>
    <property type="match status" value="1"/>
</dbReference>
<dbReference type="Pfam" id="PF02798">
    <property type="entry name" value="GST_N"/>
    <property type="match status" value="1"/>
</dbReference>
<name>A0A2N5C7J8_9BURK</name>
<evidence type="ECO:0000259" key="1">
    <source>
        <dbReference type="PROSITE" id="PS50404"/>
    </source>
</evidence>
<evidence type="ECO:0000259" key="2">
    <source>
        <dbReference type="PROSITE" id="PS50405"/>
    </source>
</evidence>
<keyword evidence="3" id="KW-0808">Transferase</keyword>
<dbReference type="InterPro" id="IPR036282">
    <property type="entry name" value="Glutathione-S-Trfase_C_sf"/>
</dbReference>
<dbReference type="RefSeq" id="WP_101683921.1">
    <property type="nucleotide sequence ID" value="NZ_PJRP01000013.1"/>
</dbReference>
<dbReference type="SFLD" id="SFLDS00019">
    <property type="entry name" value="Glutathione_Transferase_(cytos"/>
    <property type="match status" value="1"/>
</dbReference>
<dbReference type="Pfam" id="PF14497">
    <property type="entry name" value="GST_C_3"/>
    <property type="match status" value="1"/>
</dbReference>
<dbReference type="PANTHER" id="PTHR44051:SF8">
    <property type="entry name" value="GLUTATHIONE S-TRANSFERASE GSTA"/>
    <property type="match status" value="1"/>
</dbReference>
<evidence type="ECO:0000313" key="4">
    <source>
        <dbReference type="Proteomes" id="UP000234341"/>
    </source>
</evidence>
<dbReference type="InterPro" id="IPR004046">
    <property type="entry name" value="GST_C"/>
</dbReference>
<dbReference type="PROSITE" id="PS50405">
    <property type="entry name" value="GST_CTER"/>
    <property type="match status" value="1"/>
</dbReference>
<feature type="domain" description="GST N-terminal" evidence="1">
    <location>
        <begin position="2"/>
        <end position="87"/>
    </location>
</feature>
<accession>A0A2N5C7J8</accession>